<dbReference type="Gene3D" id="1.10.510.10">
    <property type="entry name" value="Transferase(Phosphotransferase) domain 1"/>
    <property type="match status" value="1"/>
</dbReference>
<evidence type="ECO:0000259" key="1">
    <source>
        <dbReference type="PROSITE" id="PS50011"/>
    </source>
</evidence>
<organism evidence="2 3">
    <name type="scientific">Coccomyxa subellipsoidea (strain C-169)</name>
    <name type="common">Green microalga</name>
    <dbReference type="NCBI Taxonomy" id="574566"/>
    <lineage>
        <taxon>Eukaryota</taxon>
        <taxon>Viridiplantae</taxon>
        <taxon>Chlorophyta</taxon>
        <taxon>core chlorophytes</taxon>
        <taxon>Trebouxiophyceae</taxon>
        <taxon>Trebouxiophyceae incertae sedis</taxon>
        <taxon>Coccomyxaceae</taxon>
        <taxon>Coccomyxa</taxon>
        <taxon>Coccomyxa subellipsoidea</taxon>
    </lineage>
</organism>
<dbReference type="EMBL" id="AGSI01000022">
    <property type="protein sequence ID" value="EIE18704.1"/>
    <property type="molecule type" value="Genomic_DNA"/>
</dbReference>
<sequence length="228" mass="24525">MSVWDSAGSALGPATCSDGETWLLLELCDRGTLQDAILAKFFLEEAGAEAAAGRRKMEAILRTCAEVADGMAYLHARDIVHGDLTGSNVLLQSSEGLPHGVTAKVADFGLSRDMLCASKIETRTCGTITHMPPELLSSDVMSKAADVYAFGVLMWEIFNGGRAWEGLNHAQVIHAVAIMHSSLEFTPETPLAYQQLSQRCMAADPELRPSFPEICRVLQSLQAFAAAP</sequence>
<gene>
    <name evidence="2" type="ORF">COCSUDRAFT_31588</name>
</gene>
<accession>I0YJY5</accession>
<dbReference type="GeneID" id="17036633"/>
<protein>
    <submittedName>
        <fullName evidence="2">Kinase-like protein</fullName>
    </submittedName>
</protein>
<keyword evidence="3" id="KW-1185">Reference proteome</keyword>
<dbReference type="PANTHER" id="PTHR44329:SF214">
    <property type="entry name" value="PROTEIN KINASE DOMAIN-CONTAINING PROTEIN"/>
    <property type="match status" value="1"/>
</dbReference>
<dbReference type="KEGG" id="csl:COCSUDRAFT_31588"/>
<name>I0YJY5_COCSC</name>
<dbReference type="GO" id="GO:0005524">
    <property type="term" value="F:ATP binding"/>
    <property type="evidence" value="ECO:0007669"/>
    <property type="project" value="InterPro"/>
</dbReference>
<dbReference type="OrthoDB" id="515019at2759"/>
<dbReference type="PRINTS" id="PR00109">
    <property type="entry name" value="TYRKINASE"/>
</dbReference>
<dbReference type="PROSITE" id="PS50011">
    <property type="entry name" value="PROTEIN_KINASE_DOM"/>
    <property type="match status" value="1"/>
</dbReference>
<dbReference type="PANTHER" id="PTHR44329">
    <property type="entry name" value="SERINE/THREONINE-PROTEIN KINASE TNNI3K-RELATED"/>
    <property type="match status" value="1"/>
</dbReference>
<dbReference type="eggNOG" id="KOG0192">
    <property type="taxonomic scope" value="Eukaryota"/>
</dbReference>
<dbReference type="STRING" id="574566.I0YJY5"/>
<dbReference type="InterPro" id="IPR008266">
    <property type="entry name" value="Tyr_kinase_AS"/>
</dbReference>
<evidence type="ECO:0000313" key="3">
    <source>
        <dbReference type="Proteomes" id="UP000007264"/>
    </source>
</evidence>
<dbReference type="PROSITE" id="PS00109">
    <property type="entry name" value="PROTEIN_KINASE_TYR"/>
    <property type="match status" value="1"/>
</dbReference>
<dbReference type="GO" id="GO:0004674">
    <property type="term" value="F:protein serine/threonine kinase activity"/>
    <property type="evidence" value="ECO:0007669"/>
    <property type="project" value="TreeGrafter"/>
</dbReference>
<dbReference type="Proteomes" id="UP000007264">
    <property type="component" value="Unassembled WGS sequence"/>
</dbReference>
<dbReference type="AlphaFoldDB" id="I0YJY5"/>
<comment type="caution">
    <text evidence="2">The sequence shown here is derived from an EMBL/GenBank/DDBJ whole genome shotgun (WGS) entry which is preliminary data.</text>
</comment>
<dbReference type="InterPro" id="IPR011009">
    <property type="entry name" value="Kinase-like_dom_sf"/>
</dbReference>
<dbReference type="Pfam" id="PF07714">
    <property type="entry name" value="PK_Tyr_Ser-Thr"/>
    <property type="match status" value="1"/>
</dbReference>
<proteinExistence type="predicted"/>
<dbReference type="InterPro" id="IPR051681">
    <property type="entry name" value="Ser/Thr_Kinases-Pseudokinases"/>
</dbReference>
<reference evidence="2 3" key="1">
    <citation type="journal article" date="2012" name="Genome Biol.">
        <title>The genome of the polar eukaryotic microalga coccomyxa subellipsoidea reveals traits of cold adaptation.</title>
        <authorList>
            <person name="Blanc G."/>
            <person name="Agarkova I."/>
            <person name="Grimwood J."/>
            <person name="Kuo A."/>
            <person name="Brueggeman A."/>
            <person name="Dunigan D."/>
            <person name="Gurnon J."/>
            <person name="Ladunga I."/>
            <person name="Lindquist E."/>
            <person name="Lucas S."/>
            <person name="Pangilinan J."/>
            <person name="Proschold T."/>
            <person name="Salamov A."/>
            <person name="Schmutz J."/>
            <person name="Weeks D."/>
            <person name="Yamada T."/>
            <person name="Claverie J.M."/>
            <person name="Grigoriev I."/>
            <person name="Van Etten J."/>
            <person name="Lomsadze A."/>
            <person name="Borodovsky M."/>
        </authorList>
    </citation>
    <scope>NUCLEOTIDE SEQUENCE [LARGE SCALE GENOMIC DNA]</scope>
    <source>
        <strain evidence="2 3">C-169</strain>
    </source>
</reference>
<dbReference type="RefSeq" id="XP_005643248.1">
    <property type="nucleotide sequence ID" value="XM_005643191.1"/>
</dbReference>
<feature type="domain" description="Protein kinase" evidence="1">
    <location>
        <begin position="1"/>
        <end position="225"/>
    </location>
</feature>
<evidence type="ECO:0000313" key="2">
    <source>
        <dbReference type="EMBL" id="EIE18704.1"/>
    </source>
</evidence>
<dbReference type="SUPFAM" id="SSF56112">
    <property type="entry name" value="Protein kinase-like (PK-like)"/>
    <property type="match status" value="1"/>
</dbReference>
<dbReference type="InterPro" id="IPR001245">
    <property type="entry name" value="Ser-Thr/Tyr_kinase_cat_dom"/>
</dbReference>
<dbReference type="InterPro" id="IPR000719">
    <property type="entry name" value="Prot_kinase_dom"/>
</dbReference>